<dbReference type="Proteomes" id="UP000653904">
    <property type="component" value="Unassembled WGS sequence"/>
</dbReference>
<evidence type="ECO:0000313" key="10">
    <source>
        <dbReference type="Proteomes" id="UP000653904"/>
    </source>
</evidence>
<feature type="transmembrane region" description="Helical" evidence="8">
    <location>
        <begin position="224"/>
        <end position="246"/>
    </location>
</feature>
<keyword evidence="6 8" id="KW-1133">Transmembrane helix</keyword>
<dbReference type="GO" id="GO:0055085">
    <property type="term" value="P:transmembrane transport"/>
    <property type="evidence" value="ECO:0007669"/>
    <property type="project" value="InterPro"/>
</dbReference>
<keyword evidence="7 8" id="KW-0472">Membrane</keyword>
<feature type="transmembrane region" description="Helical" evidence="8">
    <location>
        <begin position="283"/>
        <end position="303"/>
    </location>
</feature>
<dbReference type="InterPro" id="IPR038770">
    <property type="entry name" value="Na+/solute_symporter_sf"/>
</dbReference>
<keyword evidence="4" id="KW-1003">Cell membrane</keyword>
<dbReference type="GO" id="GO:0005886">
    <property type="term" value="C:plasma membrane"/>
    <property type="evidence" value="ECO:0007669"/>
    <property type="project" value="UniProtKB-SubCell"/>
</dbReference>
<evidence type="ECO:0000256" key="1">
    <source>
        <dbReference type="ARBA" id="ARBA00004651"/>
    </source>
</evidence>
<name>A0AAW3X103_9CLOT</name>
<evidence type="ECO:0000256" key="8">
    <source>
        <dbReference type="SAM" id="Phobius"/>
    </source>
</evidence>
<gene>
    <name evidence="9" type="ORF">H8S19_01385</name>
</gene>
<feature type="transmembrane region" description="Helical" evidence="8">
    <location>
        <begin position="66"/>
        <end position="86"/>
    </location>
</feature>
<sequence length="304" mass="33051">MNLDGLYRMQGMLFSLMILGASLKKKGIITDEGKRVIADLVIFVTLPCSIIESFEVELSMDILKSSAQALLVSCMVQVACYILNMVLYPGVGEEKKKVLKYATMASNAGILGNPVAEGIFGSMGLFYASFYLIPQRTAMWSLGMTYFTKAPDRKTLIKKICTHPCIVSVFIGFVLMLLQMQIPGFLGDTVHSLNKANTAVSMIFVGTVLAEADMKTMITPLSCYYAAVRLLLIPALVWIGCLLFHIDTLVMGISVVLAAMPAASTTAILAAKYGGDEVFATKCVVFTTLLSMVSAPVWCMVLQR</sequence>
<dbReference type="AlphaFoldDB" id="A0AAW3X103"/>
<feature type="transmembrane region" description="Helical" evidence="8">
    <location>
        <begin position="252"/>
        <end position="271"/>
    </location>
</feature>
<comment type="similarity">
    <text evidence="2">Belongs to the auxin efflux carrier (TC 2.A.69) family.</text>
</comment>
<evidence type="ECO:0000313" key="9">
    <source>
        <dbReference type="EMBL" id="MBC5655745.1"/>
    </source>
</evidence>
<reference evidence="9 10" key="1">
    <citation type="submission" date="2020-08" db="EMBL/GenBank/DDBJ databases">
        <title>Genome public.</title>
        <authorList>
            <person name="Liu C."/>
            <person name="Sun Q."/>
        </authorList>
    </citation>
    <scope>NUCLEOTIDE SEQUENCE [LARGE SCALE GENOMIC DNA]</scope>
    <source>
        <strain evidence="9 10">BX14</strain>
    </source>
</reference>
<dbReference type="PANTHER" id="PTHR36838:SF1">
    <property type="entry name" value="SLR1864 PROTEIN"/>
    <property type="match status" value="1"/>
</dbReference>
<evidence type="ECO:0000256" key="2">
    <source>
        <dbReference type="ARBA" id="ARBA00010145"/>
    </source>
</evidence>
<keyword evidence="10" id="KW-1185">Reference proteome</keyword>
<evidence type="ECO:0000256" key="6">
    <source>
        <dbReference type="ARBA" id="ARBA00022989"/>
    </source>
</evidence>
<keyword evidence="3" id="KW-0813">Transport</keyword>
<comment type="caution">
    <text evidence="9">The sequence shown here is derived from an EMBL/GenBank/DDBJ whole genome shotgun (WGS) entry which is preliminary data.</text>
</comment>
<comment type="subcellular location">
    <subcellularLocation>
        <location evidence="1">Cell membrane</location>
        <topology evidence="1">Multi-pass membrane protein</topology>
    </subcellularLocation>
</comment>
<dbReference type="Pfam" id="PF03547">
    <property type="entry name" value="Mem_trans"/>
    <property type="match status" value="2"/>
</dbReference>
<keyword evidence="5 8" id="KW-0812">Transmembrane</keyword>
<evidence type="ECO:0000256" key="5">
    <source>
        <dbReference type="ARBA" id="ARBA00022692"/>
    </source>
</evidence>
<dbReference type="EMBL" id="JACOOW010000002">
    <property type="protein sequence ID" value="MBC5655745.1"/>
    <property type="molecule type" value="Genomic_DNA"/>
</dbReference>
<dbReference type="RefSeq" id="WP_182427327.1">
    <property type="nucleotide sequence ID" value="NZ_JACOOW010000002.1"/>
</dbReference>
<dbReference type="PANTHER" id="PTHR36838">
    <property type="entry name" value="AUXIN EFFLUX CARRIER FAMILY PROTEIN"/>
    <property type="match status" value="1"/>
</dbReference>
<evidence type="ECO:0000256" key="7">
    <source>
        <dbReference type="ARBA" id="ARBA00023136"/>
    </source>
</evidence>
<protein>
    <submittedName>
        <fullName evidence="9">AEC family transporter</fullName>
    </submittedName>
</protein>
<feature type="transmembrane region" description="Helical" evidence="8">
    <location>
        <begin position="160"/>
        <end position="182"/>
    </location>
</feature>
<accession>A0AAW3X103</accession>
<evidence type="ECO:0000256" key="3">
    <source>
        <dbReference type="ARBA" id="ARBA00022448"/>
    </source>
</evidence>
<dbReference type="Gene3D" id="1.20.1530.20">
    <property type="match status" value="1"/>
</dbReference>
<proteinExistence type="inferred from homology"/>
<dbReference type="InterPro" id="IPR004776">
    <property type="entry name" value="Mem_transp_PIN-like"/>
</dbReference>
<organism evidence="9 10">
    <name type="scientific">Clostridium segne</name>
    <dbReference type="NCBI Taxonomy" id="2763038"/>
    <lineage>
        <taxon>Bacteria</taxon>
        <taxon>Bacillati</taxon>
        <taxon>Bacillota</taxon>
        <taxon>Clostridia</taxon>
        <taxon>Eubacteriales</taxon>
        <taxon>Clostridiaceae</taxon>
        <taxon>Clostridium</taxon>
    </lineage>
</organism>
<evidence type="ECO:0000256" key="4">
    <source>
        <dbReference type="ARBA" id="ARBA00022475"/>
    </source>
</evidence>